<evidence type="ECO:0000313" key="2">
    <source>
        <dbReference type="EMBL" id="POM73871.1"/>
    </source>
</evidence>
<protein>
    <submittedName>
        <fullName evidence="2">Reverse transcriptase</fullName>
    </submittedName>
</protein>
<keyword evidence="3" id="KW-1185">Reference proteome</keyword>
<evidence type="ECO:0000256" key="1">
    <source>
        <dbReference type="SAM" id="MobiDB-lite"/>
    </source>
</evidence>
<dbReference type="AlphaFoldDB" id="A0A2P4Y7T7"/>
<dbReference type="EMBL" id="NCKW01004983">
    <property type="protein sequence ID" value="POM73871.1"/>
    <property type="molecule type" value="Genomic_DNA"/>
</dbReference>
<gene>
    <name evidence="2" type="ORF">PHPALM_9241</name>
</gene>
<name>A0A2P4Y7T7_9STRA</name>
<dbReference type="Proteomes" id="UP000237271">
    <property type="component" value="Unassembled WGS sequence"/>
</dbReference>
<organism evidence="2 3">
    <name type="scientific">Phytophthora palmivora</name>
    <dbReference type="NCBI Taxonomy" id="4796"/>
    <lineage>
        <taxon>Eukaryota</taxon>
        <taxon>Sar</taxon>
        <taxon>Stramenopiles</taxon>
        <taxon>Oomycota</taxon>
        <taxon>Peronosporomycetes</taxon>
        <taxon>Peronosporales</taxon>
        <taxon>Peronosporaceae</taxon>
        <taxon>Phytophthora</taxon>
    </lineage>
</organism>
<keyword evidence="2" id="KW-0548">Nucleotidyltransferase</keyword>
<comment type="caution">
    <text evidence="2">The sequence shown here is derived from an EMBL/GenBank/DDBJ whole genome shotgun (WGS) entry which is preliminary data.</text>
</comment>
<sequence>MKRDWNQHAGSLESAVFQRDEGIVIPNDEAIVKITAVTQSRKKCRPEVLQEEIVIDLFTGYVIAKASVSRTAQIVAENYENESSTGSEQAKLFDTIENPIVQQNRGTETANNDGVPPTTERHNSKDGGNINTCSQDRDWDRFAEDLTFAPDTAQDRIRGDTPFYLLHGWDPLSTLEAMGQREYKIVNPFNGDTTFISSTSRNVSRSTRNYAKQSKSGRIDNKTIHPHEIKFEDQVWLCLDRIKEGNVLKLEHMWHGHYRVSEPVNEQAMRLEIAGTQYRLFQVAEKA</sequence>
<dbReference type="GO" id="GO:0003964">
    <property type="term" value="F:RNA-directed DNA polymerase activity"/>
    <property type="evidence" value="ECO:0007669"/>
    <property type="project" value="UniProtKB-KW"/>
</dbReference>
<feature type="region of interest" description="Disordered" evidence="1">
    <location>
        <begin position="104"/>
        <end position="129"/>
    </location>
</feature>
<keyword evidence="2" id="KW-0695">RNA-directed DNA polymerase</keyword>
<keyword evidence="2" id="KW-0808">Transferase</keyword>
<evidence type="ECO:0000313" key="3">
    <source>
        <dbReference type="Proteomes" id="UP000237271"/>
    </source>
</evidence>
<accession>A0A2P4Y7T7</accession>
<proteinExistence type="predicted"/>
<reference evidence="2 3" key="1">
    <citation type="journal article" date="2017" name="Genome Biol. Evol.">
        <title>Phytophthora megakarya and P. palmivora, closely related causal agents of cacao black pod rot, underwent increases in genome sizes and gene numbers by different mechanisms.</title>
        <authorList>
            <person name="Ali S.S."/>
            <person name="Shao J."/>
            <person name="Lary D.J."/>
            <person name="Kronmiller B."/>
            <person name="Shen D."/>
            <person name="Strem M.D."/>
            <person name="Amoako-Attah I."/>
            <person name="Akrofi A.Y."/>
            <person name="Begoude B.A."/>
            <person name="Ten Hoopen G.M."/>
            <person name="Coulibaly K."/>
            <person name="Kebe B.I."/>
            <person name="Melnick R.L."/>
            <person name="Guiltinan M.J."/>
            <person name="Tyler B.M."/>
            <person name="Meinhardt L.W."/>
            <person name="Bailey B.A."/>
        </authorList>
    </citation>
    <scope>NUCLEOTIDE SEQUENCE [LARGE SCALE GENOMIC DNA]</scope>
    <source>
        <strain evidence="3">sbr112.9</strain>
    </source>
</reference>
<dbReference type="OrthoDB" id="101303at2759"/>